<reference evidence="2" key="2">
    <citation type="journal article" date="2015" name="Data Brief">
        <title>Shoot transcriptome of the giant reed, Arundo donax.</title>
        <authorList>
            <person name="Barrero R.A."/>
            <person name="Guerrero F.D."/>
            <person name="Moolhuijzen P."/>
            <person name="Goolsby J.A."/>
            <person name="Tidwell J."/>
            <person name="Bellgard S.E."/>
            <person name="Bellgard M.I."/>
        </authorList>
    </citation>
    <scope>NUCLEOTIDE SEQUENCE</scope>
    <source>
        <tissue evidence="2">Shoot tissue taken approximately 20 cm above the soil surface</tissue>
    </source>
</reference>
<feature type="region of interest" description="Disordered" evidence="1">
    <location>
        <begin position="1"/>
        <end position="35"/>
    </location>
</feature>
<protein>
    <submittedName>
        <fullName evidence="2">Uncharacterized protein</fullName>
    </submittedName>
</protein>
<evidence type="ECO:0000313" key="2">
    <source>
        <dbReference type="EMBL" id="JAE06042.1"/>
    </source>
</evidence>
<evidence type="ECO:0000256" key="1">
    <source>
        <dbReference type="SAM" id="MobiDB-lite"/>
    </source>
</evidence>
<accession>A0A0A9F150</accession>
<name>A0A0A9F150_ARUDO</name>
<dbReference type="EMBL" id="GBRH01191854">
    <property type="protein sequence ID" value="JAE06042.1"/>
    <property type="molecule type" value="Transcribed_RNA"/>
</dbReference>
<feature type="compositionally biased region" description="Low complexity" evidence="1">
    <location>
        <begin position="18"/>
        <end position="32"/>
    </location>
</feature>
<proteinExistence type="predicted"/>
<dbReference type="AlphaFoldDB" id="A0A0A9F150"/>
<organism evidence="2">
    <name type="scientific">Arundo donax</name>
    <name type="common">Giant reed</name>
    <name type="synonym">Donax arundinaceus</name>
    <dbReference type="NCBI Taxonomy" id="35708"/>
    <lineage>
        <taxon>Eukaryota</taxon>
        <taxon>Viridiplantae</taxon>
        <taxon>Streptophyta</taxon>
        <taxon>Embryophyta</taxon>
        <taxon>Tracheophyta</taxon>
        <taxon>Spermatophyta</taxon>
        <taxon>Magnoliopsida</taxon>
        <taxon>Liliopsida</taxon>
        <taxon>Poales</taxon>
        <taxon>Poaceae</taxon>
        <taxon>PACMAD clade</taxon>
        <taxon>Arundinoideae</taxon>
        <taxon>Arundineae</taxon>
        <taxon>Arundo</taxon>
    </lineage>
</organism>
<sequence>MNLREAGQFIYPLHHNDSTTSTQQTPPISPQTHAQIQTNQLLKSLQTHQI</sequence>
<reference evidence="2" key="1">
    <citation type="submission" date="2014-09" db="EMBL/GenBank/DDBJ databases">
        <authorList>
            <person name="Magalhaes I.L.F."/>
            <person name="Oliveira U."/>
            <person name="Santos F.R."/>
            <person name="Vidigal T.H.D.A."/>
            <person name="Brescovit A.D."/>
            <person name="Santos A.J."/>
        </authorList>
    </citation>
    <scope>NUCLEOTIDE SEQUENCE</scope>
    <source>
        <tissue evidence="2">Shoot tissue taken approximately 20 cm above the soil surface</tissue>
    </source>
</reference>